<keyword evidence="2" id="KW-0808">Transferase</keyword>
<sequence length="592" mass="67084">MASKHDIVSIMNRHTGMVLEQNLLNNSIQAFDSDLDESAHQWFRVPIGGGYFVYKNVATGNVLEHWDLKEGSGSTVAMSDDVNDPKRQWFEAKLGDIFIGLRNRASRLFIDHYGSREIRTSGEGCNYVERHWCLIWHRQPCTTTEIVTMKNFESDCLLEQSDKIRALESRVITASHQWHRIPVGTDEYFVYKNVETQMVLSLSQQGVAANDNDEDDTTHQWRECDVGGGLVALQNRAYVCMLRQAKQDLILAMNMNIRDTHDLWQIERAQPIQGTFHQDQKSQDSLLIQLDSIAPIEKVFSQNDTGTDDSPWIIHPKQVTCQSKPIAEGSFGSVYRAKWAQIDVVVKTITITSPKDKIRFQREAKLWSQLRHNNIVRFYGANFSSEPCFIVSEFAEHGTLSDYITKVNVSLSVVWELMFQVAAGLSYLHSQNIIHGDLKGDNIVISKHGTAMLTDFGFSFLDSGSCSVLAMRDQLGALQWRAPEFVGNLAERPTFASDIFSLGMCIIAAVNRAKYPWGNYDSAAVRRCYEERRIPVKKPHCITEKQWGFVREMVAFESIGRPSLDHVLEKLASAKSDLSQSELSTELDQNTG</sequence>
<dbReference type="PROSITE" id="PS50011">
    <property type="entry name" value="PROTEIN_KINASE_DOM"/>
    <property type="match status" value="1"/>
</dbReference>
<dbReference type="CDD" id="cd00161">
    <property type="entry name" value="beta-trefoil_Ricin-like"/>
    <property type="match status" value="1"/>
</dbReference>
<dbReference type="PANTHER" id="PTHR44329">
    <property type="entry name" value="SERINE/THREONINE-PROTEIN KINASE TNNI3K-RELATED"/>
    <property type="match status" value="1"/>
</dbReference>
<dbReference type="InterPro" id="IPR000719">
    <property type="entry name" value="Prot_kinase_dom"/>
</dbReference>
<name>A0A833WC43_PHYIN</name>
<dbReference type="InterPro" id="IPR008271">
    <property type="entry name" value="Ser/Thr_kinase_AS"/>
</dbReference>
<dbReference type="GO" id="GO:0004674">
    <property type="term" value="F:protein serine/threonine kinase activity"/>
    <property type="evidence" value="ECO:0007669"/>
    <property type="project" value="TreeGrafter"/>
</dbReference>
<dbReference type="SUPFAM" id="SSF56112">
    <property type="entry name" value="Protein kinase-like (PK-like)"/>
    <property type="match status" value="1"/>
</dbReference>
<dbReference type="SMART" id="SM00220">
    <property type="entry name" value="S_TKc"/>
    <property type="match status" value="1"/>
</dbReference>
<dbReference type="SUPFAM" id="SSF50370">
    <property type="entry name" value="Ricin B-like lectins"/>
    <property type="match status" value="1"/>
</dbReference>
<dbReference type="Gene3D" id="3.30.200.20">
    <property type="entry name" value="Phosphorylase Kinase, domain 1"/>
    <property type="match status" value="1"/>
</dbReference>
<protein>
    <submittedName>
        <fullName evidence="2">Protein tyrosine kinase</fullName>
    </submittedName>
</protein>
<reference evidence="2" key="1">
    <citation type="submission" date="2020-04" db="EMBL/GenBank/DDBJ databases">
        <title>Hybrid Assembly of Korean Phytophthora infestans isolates.</title>
        <authorList>
            <person name="Prokchorchik M."/>
            <person name="Lee Y."/>
            <person name="Seo J."/>
            <person name="Cho J.-H."/>
            <person name="Park Y.-E."/>
            <person name="Jang D.-C."/>
            <person name="Im J.-S."/>
            <person name="Choi J.-G."/>
            <person name="Park H.-J."/>
            <person name="Lee G.-B."/>
            <person name="Lee Y.-G."/>
            <person name="Hong S.-Y."/>
            <person name="Cho K."/>
            <person name="Sohn K.H."/>
        </authorList>
    </citation>
    <scope>NUCLEOTIDE SEQUENCE</scope>
    <source>
        <strain evidence="2">KR_1_A1</strain>
        <strain evidence="3">KR_2_A2</strain>
    </source>
</reference>
<dbReference type="PROSITE" id="PS00108">
    <property type="entry name" value="PROTEIN_KINASE_ST"/>
    <property type="match status" value="1"/>
</dbReference>
<dbReference type="InterPro" id="IPR051681">
    <property type="entry name" value="Ser/Thr_Kinases-Pseudokinases"/>
</dbReference>
<evidence type="ECO:0000313" key="2">
    <source>
        <dbReference type="EMBL" id="KAF4036948.1"/>
    </source>
</evidence>
<evidence type="ECO:0000313" key="3">
    <source>
        <dbReference type="EMBL" id="KAF4128331.1"/>
    </source>
</evidence>
<dbReference type="InterPro" id="IPR001245">
    <property type="entry name" value="Ser-Thr/Tyr_kinase_cat_dom"/>
</dbReference>
<keyword evidence="4" id="KW-1185">Reference proteome</keyword>
<dbReference type="Proteomes" id="UP000602510">
    <property type="component" value="Unassembled WGS sequence"/>
</dbReference>
<keyword evidence="2" id="KW-0418">Kinase</keyword>
<dbReference type="Gene3D" id="1.10.510.10">
    <property type="entry name" value="Transferase(Phosphotransferase) domain 1"/>
    <property type="match status" value="1"/>
</dbReference>
<feature type="domain" description="Protein kinase" evidence="1">
    <location>
        <begin position="320"/>
        <end position="583"/>
    </location>
</feature>
<dbReference type="Gene3D" id="2.80.10.50">
    <property type="match status" value="2"/>
</dbReference>
<dbReference type="InterPro" id="IPR011009">
    <property type="entry name" value="Kinase-like_dom_sf"/>
</dbReference>
<gene>
    <name evidence="2" type="ORF">GN244_ATG11042</name>
    <name evidence="3" type="ORF">GN958_ATG22409</name>
</gene>
<evidence type="ECO:0000313" key="4">
    <source>
        <dbReference type="Proteomes" id="UP000602510"/>
    </source>
</evidence>
<dbReference type="EMBL" id="WSZM01000257">
    <property type="protein sequence ID" value="KAF4036948.1"/>
    <property type="molecule type" value="Genomic_DNA"/>
</dbReference>
<dbReference type="EMBL" id="JAACNO010003127">
    <property type="protein sequence ID" value="KAF4128331.1"/>
    <property type="molecule type" value="Genomic_DNA"/>
</dbReference>
<dbReference type="PANTHER" id="PTHR44329:SF214">
    <property type="entry name" value="PROTEIN KINASE DOMAIN-CONTAINING PROTEIN"/>
    <property type="match status" value="1"/>
</dbReference>
<accession>A0A833WC43</accession>
<dbReference type="GO" id="GO:0005524">
    <property type="term" value="F:ATP binding"/>
    <property type="evidence" value="ECO:0007669"/>
    <property type="project" value="InterPro"/>
</dbReference>
<dbReference type="Pfam" id="PF07714">
    <property type="entry name" value="PK_Tyr_Ser-Thr"/>
    <property type="match status" value="1"/>
</dbReference>
<dbReference type="Proteomes" id="UP000704712">
    <property type="component" value="Unassembled WGS sequence"/>
</dbReference>
<evidence type="ECO:0000259" key="1">
    <source>
        <dbReference type="PROSITE" id="PS50011"/>
    </source>
</evidence>
<comment type="caution">
    <text evidence="2">The sequence shown here is derived from an EMBL/GenBank/DDBJ whole genome shotgun (WGS) entry which is preliminary data.</text>
</comment>
<organism evidence="2 4">
    <name type="scientific">Phytophthora infestans</name>
    <name type="common">Potato late blight agent</name>
    <name type="synonym">Botrytis infestans</name>
    <dbReference type="NCBI Taxonomy" id="4787"/>
    <lineage>
        <taxon>Eukaryota</taxon>
        <taxon>Sar</taxon>
        <taxon>Stramenopiles</taxon>
        <taxon>Oomycota</taxon>
        <taxon>Peronosporomycetes</taxon>
        <taxon>Peronosporales</taxon>
        <taxon>Peronosporaceae</taxon>
        <taxon>Phytophthora</taxon>
    </lineage>
</organism>
<dbReference type="AlphaFoldDB" id="A0A833WC43"/>
<proteinExistence type="predicted"/>
<dbReference type="InterPro" id="IPR035992">
    <property type="entry name" value="Ricin_B-like_lectins"/>
</dbReference>